<evidence type="ECO:0000256" key="1">
    <source>
        <dbReference type="SAM" id="Phobius"/>
    </source>
</evidence>
<dbReference type="EMBL" id="GBRH01189516">
    <property type="protein sequence ID" value="JAE08380.1"/>
    <property type="molecule type" value="Transcribed_RNA"/>
</dbReference>
<keyword evidence="1" id="KW-0812">Transmembrane</keyword>
<feature type="transmembrane region" description="Helical" evidence="1">
    <location>
        <begin position="6"/>
        <end position="25"/>
    </location>
</feature>
<protein>
    <submittedName>
        <fullName evidence="2">Uncharacterized protein</fullName>
    </submittedName>
</protein>
<reference evidence="2" key="1">
    <citation type="submission" date="2014-09" db="EMBL/GenBank/DDBJ databases">
        <authorList>
            <person name="Magalhaes I.L.F."/>
            <person name="Oliveira U."/>
            <person name="Santos F.R."/>
            <person name="Vidigal T.H.D.A."/>
            <person name="Brescovit A.D."/>
            <person name="Santos A.J."/>
        </authorList>
    </citation>
    <scope>NUCLEOTIDE SEQUENCE</scope>
    <source>
        <tissue evidence="2">Shoot tissue taken approximately 20 cm above the soil surface</tissue>
    </source>
</reference>
<keyword evidence="1" id="KW-0472">Membrane</keyword>
<name>A0A0A9F5Q9_ARUDO</name>
<evidence type="ECO:0000313" key="2">
    <source>
        <dbReference type="EMBL" id="JAE08380.1"/>
    </source>
</evidence>
<reference evidence="2" key="2">
    <citation type="journal article" date="2015" name="Data Brief">
        <title>Shoot transcriptome of the giant reed, Arundo donax.</title>
        <authorList>
            <person name="Barrero R.A."/>
            <person name="Guerrero F.D."/>
            <person name="Moolhuijzen P."/>
            <person name="Goolsby J.A."/>
            <person name="Tidwell J."/>
            <person name="Bellgard S.E."/>
            <person name="Bellgard M.I."/>
        </authorList>
    </citation>
    <scope>NUCLEOTIDE SEQUENCE</scope>
    <source>
        <tissue evidence="2">Shoot tissue taken approximately 20 cm above the soil surface</tissue>
    </source>
</reference>
<organism evidence="2">
    <name type="scientific">Arundo donax</name>
    <name type="common">Giant reed</name>
    <name type="synonym">Donax arundinaceus</name>
    <dbReference type="NCBI Taxonomy" id="35708"/>
    <lineage>
        <taxon>Eukaryota</taxon>
        <taxon>Viridiplantae</taxon>
        <taxon>Streptophyta</taxon>
        <taxon>Embryophyta</taxon>
        <taxon>Tracheophyta</taxon>
        <taxon>Spermatophyta</taxon>
        <taxon>Magnoliopsida</taxon>
        <taxon>Liliopsida</taxon>
        <taxon>Poales</taxon>
        <taxon>Poaceae</taxon>
        <taxon>PACMAD clade</taxon>
        <taxon>Arundinoideae</taxon>
        <taxon>Arundineae</taxon>
        <taxon>Arundo</taxon>
    </lineage>
</organism>
<dbReference type="AlphaFoldDB" id="A0A0A9F5Q9"/>
<proteinExistence type="predicted"/>
<keyword evidence="1" id="KW-1133">Transmembrane helix</keyword>
<accession>A0A0A9F5Q9</accession>
<sequence length="40" mass="4481">MLNLENVAVHISIIMVVILVSKFAGSSCLHHVYMHVLFKS</sequence>